<evidence type="ECO:0000313" key="2">
    <source>
        <dbReference type="Proteomes" id="UP000544222"/>
    </source>
</evidence>
<evidence type="ECO:0000313" key="1">
    <source>
        <dbReference type="EMBL" id="MBB3187918.1"/>
    </source>
</evidence>
<dbReference type="RefSeq" id="WP_183413727.1">
    <property type="nucleotide sequence ID" value="NZ_JACHYB010000002.1"/>
</dbReference>
<organism evidence="1 2">
    <name type="scientific">Microbacter margulisiae</name>
    <dbReference type="NCBI Taxonomy" id="1350067"/>
    <lineage>
        <taxon>Bacteria</taxon>
        <taxon>Pseudomonadati</taxon>
        <taxon>Bacteroidota</taxon>
        <taxon>Bacteroidia</taxon>
        <taxon>Bacteroidales</taxon>
        <taxon>Porphyromonadaceae</taxon>
        <taxon>Microbacter</taxon>
    </lineage>
</organism>
<comment type="caution">
    <text evidence="1">The sequence shown here is derived from an EMBL/GenBank/DDBJ whole genome shotgun (WGS) entry which is preliminary data.</text>
</comment>
<reference evidence="1 2" key="1">
    <citation type="submission" date="2020-08" db="EMBL/GenBank/DDBJ databases">
        <title>Genomic Encyclopedia of Type Strains, Phase IV (KMG-IV): sequencing the most valuable type-strain genomes for metagenomic binning, comparative biology and taxonomic classification.</title>
        <authorList>
            <person name="Goeker M."/>
        </authorList>
    </citation>
    <scope>NUCLEOTIDE SEQUENCE [LARGE SCALE GENOMIC DNA]</scope>
    <source>
        <strain evidence="1 2">DSM 27471</strain>
    </source>
</reference>
<protein>
    <recommendedName>
        <fullName evidence="3">DUF4924 domain-containing protein</fullName>
    </recommendedName>
</protein>
<accession>A0A7W5DTF1</accession>
<proteinExistence type="predicted"/>
<dbReference type="Proteomes" id="UP000544222">
    <property type="component" value="Unassembled WGS sequence"/>
</dbReference>
<gene>
    <name evidence="1" type="ORF">FHX64_002116</name>
</gene>
<evidence type="ECO:0008006" key="3">
    <source>
        <dbReference type="Google" id="ProtNLM"/>
    </source>
</evidence>
<dbReference type="InterPro" id="IPR032574">
    <property type="entry name" value="DUF4924"/>
</dbReference>
<keyword evidence="2" id="KW-1185">Reference proteome</keyword>
<name>A0A7W5DTF1_9PORP</name>
<sequence>MFVAKEKKEENIAEYILYMWQIEDLIRANQLDLDAIQQNIIASSSLSPDKKKQLLEWYSDLIEMMRAENIQQTGHLQFVSNALDDLIDLHYALVKSQKHADYTAQLYKALPYMADFIRRSEVASHAKDEVEGCFVFLYGVFLLRLQRKPLTQETEQAFAQISKLIALLSLKYKQFQLGALDPESLS</sequence>
<dbReference type="EMBL" id="JACHYB010000002">
    <property type="protein sequence ID" value="MBB3187918.1"/>
    <property type="molecule type" value="Genomic_DNA"/>
</dbReference>
<dbReference type="Pfam" id="PF16271">
    <property type="entry name" value="DUF4924"/>
    <property type="match status" value="1"/>
</dbReference>
<dbReference type="AlphaFoldDB" id="A0A7W5DTF1"/>